<dbReference type="Proteomes" id="UP000245609">
    <property type="component" value="Unassembled WGS sequence"/>
</dbReference>
<dbReference type="AlphaFoldDB" id="A0A2T9ZKK8"/>
<reference evidence="1 2" key="1">
    <citation type="journal article" date="2018" name="MBio">
        <title>Comparative Genomics Reveals the Core Gene Toolbox for the Fungus-Insect Symbiosis.</title>
        <authorList>
            <person name="Wang Y."/>
            <person name="Stata M."/>
            <person name="Wang W."/>
            <person name="Stajich J.E."/>
            <person name="White M.M."/>
            <person name="Moncalvo J.M."/>
        </authorList>
    </citation>
    <scope>NUCLEOTIDE SEQUENCE [LARGE SCALE GENOMIC DNA]</scope>
    <source>
        <strain evidence="1 2">SC-DP-2</strain>
    </source>
</reference>
<keyword evidence="2" id="KW-1185">Reference proteome</keyword>
<name>A0A2T9ZKK8_9FUNG</name>
<protein>
    <submittedName>
        <fullName evidence="1">Uncharacterized protein</fullName>
    </submittedName>
</protein>
<sequence>MSSPTSIALFSKGVNFSKMRITRQSKIASKFLEYAKNVSLNGTAGLFEYILIKSRKNCQITKNWTKVQYSGPRGRLALPKRPSKIIDVCNVCVFGNQYKVKLDSMLRSRNIDILSMLSYVPARNQISRTLVFILRGVRVETDSVLLSQLGKQTQIVHKNVVPNKIVA</sequence>
<dbReference type="EMBL" id="MBFS01000038">
    <property type="protein sequence ID" value="PVV05115.1"/>
    <property type="molecule type" value="Genomic_DNA"/>
</dbReference>
<gene>
    <name evidence="1" type="ORF">BB560_000368</name>
</gene>
<evidence type="ECO:0000313" key="2">
    <source>
        <dbReference type="Proteomes" id="UP000245609"/>
    </source>
</evidence>
<comment type="caution">
    <text evidence="1">The sequence shown here is derived from an EMBL/GenBank/DDBJ whole genome shotgun (WGS) entry which is preliminary data.</text>
</comment>
<proteinExistence type="predicted"/>
<accession>A0A2T9ZKK8</accession>
<organism evidence="1 2">
    <name type="scientific">Smittium megazygosporum</name>
    <dbReference type="NCBI Taxonomy" id="133381"/>
    <lineage>
        <taxon>Eukaryota</taxon>
        <taxon>Fungi</taxon>
        <taxon>Fungi incertae sedis</taxon>
        <taxon>Zoopagomycota</taxon>
        <taxon>Kickxellomycotina</taxon>
        <taxon>Harpellomycetes</taxon>
        <taxon>Harpellales</taxon>
        <taxon>Legeriomycetaceae</taxon>
        <taxon>Smittium</taxon>
    </lineage>
</organism>
<evidence type="ECO:0000313" key="1">
    <source>
        <dbReference type="EMBL" id="PVV05115.1"/>
    </source>
</evidence>